<protein>
    <recommendedName>
        <fullName evidence="1">Mycothiol-dependent maleylpyruvate isomerase metal-binding domain-containing protein</fullName>
    </recommendedName>
</protein>
<evidence type="ECO:0000259" key="1">
    <source>
        <dbReference type="Pfam" id="PF11716"/>
    </source>
</evidence>
<sequence length="203" mass="21090">MEPRQTYALAAAGFVELVERLPGDRWEAPGLGVWDLRALVGHTSRALVTADSYLDRPASAEDITSPEAYFLAAAQSGGRADPTAVAERGRQAGAALGDDIAASVLTLAERVLSRVVEAGDPVIETIAGGMRLSTYLPTRTFELVVHSFDIAAAAEVAPPTFGADVLAEVAALAARVGVGRGQAADVILALTGRRPLPAEFSVL</sequence>
<name>A0A6J4NST6_9ACTN</name>
<accession>A0A6J4NST6</accession>
<dbReference type="InterPro" id="IPR034660">
    <property type="entry name" value="DinB/YfiT-like"/>
</dbReference>
<dbReference type="EMBL" id="CADCUO010000096">
    <property type="protein sequence ID" value="CAA9392688.1"/>
    <property type="molecule type" value="Genomic_DNA"/>
</dbReference>
<dbReference type="Gene3D" id="1.20.120.450">
    <property type="entry name" value="dinb family like domain"/>
    <property type="match status" value="1"/>
</dbReference>
<feature type="domain" description="Mycothiol-dependent maleylpyruvate isomerase metal-binding" evidence="1">
    <location>
        <begin position="9"/>
        <end position="151"/>
    </location>
</feature>
<dbReference type="InterPro" id="IPR024344">
    <property type="entry name" value="MDMPI_metal-binding"/>
</dbReference>
<proteinExistence type="predicted"/>
<dbReference type="GO" id="GO:0046872">
    <property type="term" value="F:metal ion binding"/>
    <property type="evidence" value="ECO:0007669"/>
    <property type="project" value="InterPro"/>
</dbReference>
<gene>
    <name evidence="2" type="ORF">AVDCRST_MAG75-1657</name>
</gene>
<dbReference type="AlphaFoldDB" id="A0A6J4NST6"/>
<dbReference type="Pfam" id="PF11716">
    <property type="entry name" value="MDMPI_N"/>
    <property type="match status" value="1"/>
</dbReference>
<evidence type="ECO:0000313" key="2">
    <source>
        <dbReference type="EMBL" id="CAA9392688.1"/>
    </source>
</evidence>
<organism evidence="2">
    <name type="scientific">uncultured Propionibacteriaceae bacterium</name>
    <dbReference type="NCBI Taxonomy" id="257457"/>
    <lineage>
        <taxon>Bacteria</taxon>
        <taxon>Bacillati</taxon>
        <taxon>Actinomycetota</taxon>
        <taxon>Actinomycetes</taxon>
        <taxon>Propionibacteriales</taxon>
        <taxon>Propionibacteriaceae</taxon>
        <taxon>environmental samples</taxon>
    </lineage>
</organism>
<dbReference type="SUPFAM" id="SSF109854">
    <property type="entry name" value="DinB/YfiT-like putative metalloenzymes"/>
    <property type="match status" value="1"/>
</dbReference>
<reference evidence="2" key="1">
    <citation type="submission" date="2020-02" db="EMBL/GenBank/DDBJ databases">
        <authorList>
            <person name="Meier V. D."/>
        </authorList>
    </citation>
    <scope>NUCLEOTIDE SEQUENCE</scope>
    <source>
        <strain evidence="2">AVDCRST_MAG75</strain>
    </source>
</reference>